<feature type="signal peptide" evidence="3">
    <location>
        <begin position="1"/>
        <end position="23"/>
    </location>
</feature>
<dbReference type="InterPro" id="IPR057699">
    <property type="entry name" value="DUF7939"/>
</dbReference>
<feature type="domain" description="DUF7939" evidence="4">
    <location>
        <begin position="344"/>
        <end position="429"/>
    </location>
</feature>
<feature type="transmembrane region" description="Helical" evidence="2">
    <location>
        <begin position="304"/>
        <end position="325"/>
    </location>
</feature>
<dbReference type="AlphaFoldDB" id="A0A5S4WEB6"/>
<evidence type="ECO:0000256" key="1">
    <source>
        <dbReference type="SAM" id="MobiDB-lite"/>
    </source>
</evidence>
<dbReference type="EMBL" id="VSSR01000043">
    <property type="protein sequence ID" value="TYL79772.1"/>
    <property type="molecule type" value="Genomic_DNA"/>
</dbReference>
<dbReference type="PANTHER" id="PTHR40940">
    <property type="entry name" value="PROTEIN BATD-RELATED"/>
    <property type="match status" value="1"/>
</dbReference>
<gene>
    <name evidence="5" type="ORF">FXB38_26370</name>
</gene>
<accession>A0A5S4WEB6</accession>
<dbReference type="RefSeq" id="WP_148753862.1">
    <property type="nucleotide sequence ID" value="NZ_VSSR01000043.1"/>
</dbReference>
<sequence>MRHWLAAIALLPAVALPSQSGRAQQPVTPAPRVQVTIDPPRVVVGQQATLHVIVLAPNYMTSPPELPGFQLRNAVTRQLQSVNTNEQRDGAFYAGVRFEYAIYPQEPGSYAVSDQKVHVKYAAEPPATREVDIVLPRVSFEAFIPDAAAELRPFLSATRLNAEQTIKRSSDQLKPGDAVTRTVTIAAEGTPAMLLPPQPFADVDGLKLYPAQPALADKTEGRTDVMSSTRVDSATYMLERPGDYSLPAIDIGWWNTGDGKVQQVHLDAVPLKVIADPAGGTVPIDGSDVSRTWSGLVDLIADHWPSVLVATLIAVALGWFAPGMARRAADYHRRRREAYRQSEAFAFDRLRRAVRHRDASTAYFALLDWLPRLKATSSRTTISAFKSVACDPALDGQIGAIEHELFARQHDSHRWSPRQLLRHVTVARRRLRLRTHRRKSARLPQTLNPVGASKAPAHGGRRPAR</sequence>
<evidence type="ECO:0000256" key="3">
    <source>
        <dbReference type="SAM" id="SignalP"/>
    </source>
</evidence>
<proteinExistence type="predicted"/>
<keyword evidence="3" id="KW-0732">Signal</keyword>
<keyword evidence="2" id="KW-0812">Transmembrane</keyword>
<keyword evidence="2" id="KW-1133">Transmembrane helix</keyword>
<dbReference type="Pfam" id="PF25607">
    <property type="entry name" value="DUF7939"/>
    <property type="match status" value="1"/>
</dbReference>
<dbReference type="OrthoDB" id="7699970at2"/>
<organism evidence="5 6">
    <name type="scientific">Bradyrhizobium cytisi</name>
    <dbReference type="NCBI Taxonomy" id="515489"/>
    <lineage>
        <taxon>Bacteria</taxon>
        <taxon>Pseudomonadati</taxon>
        <taxon>Pseudomonadota</taxon>
        <taxon>Alphaproteobacteria</taxon>
        <taxon>Hyphomicrobiales</taxon>
        <taxon>Nitrobacteraceae</taxon>
        <taxon>Bradyrhizobium</taxon>
    </lineage>
</organism>
<evidence type="ECO:0000313" key="6">
    <source>
        <dbReference type="Proteomes" id="UP000324853"/>
    </source>
</evidence>
<evidence type="ECO:0000313" key="5">
    <source>
        <dbReference type="EMBL" id="TYL79772.1"/>
    </source>
</evidence>
<dbReference type="PANTHER" id="PTHR40940:SF1">
    <property type="entry name" value="PROTEIN BATD"/>
    <property type="match status" value="1"/>
</dbReference>
<dbReference type="Proteomes" id="UP000324853">
    <property type="component" value="Unassembled WGS sequence"/>
</dbReference>
<keyword evidence="6" id="KW-1185">Reference proteome</keyword>
<dbReference type="InterPro" id="IPR025738">
    <property type="entry name" value="BatD"/>
</dbReference>
<reference evidence="5 6" key="1">
    <citation type="submission" date="2019-08" db="EMBL/GenBank/DDBJ databases">
        <title>Bradyrhizobium hipponensis sp. nov., a rhizobium isolated from a Lupinus angustifolius root nodule in Tunisia.</title>
        <authorList>
            <person name="Off K."/>
            <person name="Rejili M."/>
            <person name="Mars M."/>
            <person name="Brachmann A."/>
            <person name="Marin M."/>
        </authorList>
    </citation>
    <scope>NUCLEOTIDE SEQUENCE [LARGE SCALE GENOMIC DNA]</scope>
    <source>
        <strain evidence="5 6">CTAW11</strain>
    </source>
</reference>
<evidence type="ECO:0000259" key="4">
    <source>
        <dbReference type="Pfam" id="PF25607"/>
    </source>
</evidence>
<comment type="caution">
    <text evidence="5">The sequence shown here is derived from an EMBL/GenBank/DDBJ whole genome shotgun (WGS) entry which is preliminary data.</text>
</comment>
<keyword evidence="2" id="KW-0472">Membrane</keyword>
<protein>
    <submittedName>
        <fullName evidence="5">Protein BatD</fullName>
    </submittedName>
</protein>
<feature type="chain" id="PRO_5024360876" evidence="3">
    <location>
        <begin position="24"/>
        <end position="465"/>
    </location>
</feature>
<feature type="region of interest" description="Disordered" evidence="1">
    <location>
        <begin position="434"/>
        <end position="465"/>
    </location>
</feature>
<name>A0A5S4WEB6_9BRAD</name>
<evidence type="ECO:0000256" key="2">
    <source>
        <dbReference type="SAM" id="Phobius"/>
    </source>
</evidence>